<accession>A0A1I6T1U9</accession>
<feature type="compositionally biased region" description="Basic and acidic residues" evidence="1">
    <location>
        <begin position="1"/>
        <end position="12"/>
    </location>
</feature>
<evidence type="ECO:0000313" key="2">
    <source>
        <dbReference type="EMBL" id="SFS83195.1"/>
    </source>
</evidence>
<name>A0A1I6T1U9_9ACTN</name>
<dbReference type="AlphaFoldDB" id="A0A1I6T1U9"/>
<dbReference type="Gene3D" id="3.30.200.20">
    <property type="entry name" value="Phosphorylase Kinase, domain 1"/>
    <property type="match status" value="1"/>
</dbReference>
<feature type="region of interest" description="Disordered" evidence="1">
    <location>
        <begin position="1"/>
        <end position="71"/>
    </location>
</feature>
<dbReference type="Gene3D" id="1.10.510.10">
    <property type="entry name" value="Transferase(Phosphotransferase) domain 1"/>
    <property type="match status" value="1"/>
</dbReference>
<feature type="compositionally biased region" description="Pro residues" evidence="1">
    <location>
        <begin position="357"/>
        <end position="368"/>
    </location>
</feature>
<gene>
    <name evidence="2" type="ORF">SAMN05444716_104315</name>
</gene>
<evidence type="ECO:0008006" key="4">
    <source>
        <dbReference type="Google" id="ProtNLM"/>
    </source>
</evidence>
<dbReference type="EMBL" id="FPAB01000004">
    <property type="protein sequence ID" value="SFS83195.1"/>
    <property type="molecule type" value="Genomic_DNA"/>
</dbReference>
<dbReference type="STRING" id="1176198.SAMN05444716_104315"/>
<protein>
    <recommendedName>
        <fullName evidence="4">Serine/threonine protein kinase</fullName>
    </recommendedName>
</protein>
<dbReference type="Gene3D" id="2.60.120.260">
    <property type="entry name" value="Galactose-binding domain-like"/>
    <property type="match status" value="1"/>
</dbReference>
<organism evidence="2 3">
    <name type="scientific">Streptomyces harbinensis</name>
    <dbReference type="NCBI Taxonomy" id="1176198"/>
    <lineage>
        <taxon>Bacteria</taxon>
        <taxon>Bacillati</taxon>
        <taxon>Actinomycetota</taxon>
        <taxon>Actinomycetes</taxon>
        <taxon>Kitasatosporales</taxon>
        <taxon>Streptomycetaceae</taxon>
        <taxon>Streptomyces</taxon>
    </lineage>
</organism>
<dbReference type="CDD" id="cd13973">
    <property type="entry name" value="PK_MviN-like"/>
    <property type="match status" value="1"/>
</dbReference>
<dbReference type="SUPFAM" id="SSF49785">
    <property type="entry name" value="Galactose-binding domain-like"/>
    <property type="match status" value="1"/>
</dbReference>
<dbReference type="Proteomes" id="UP000198873">
    <property type="component" value="Unassembled WGS sequence"/>
</dbReference>
<dbReference type="InterPro" id="IPR008979">
    <property type="entry name" value="Galactose-bd-like_sf"/>
</dbReference>
<sequence length="573" mass="60595">MSCRVTDYRHNETGSVTSGSQHGEADSAVAERSTATSPPQRTTRDAEQAAHADTATPPAPSRATEPHSGHRLAKRYRLEECITRLDGFSSWRAVDEKLRRAVGVHVLPADHDRAASVISAARSSALLGDPRFVQVLDAVEETDVVWVIHEWLPDATPLSTVLQSGPLDAHEAHALVSQVSQAMAASHREGLAHLRLTPATVLRTGTGQFRIRGLAVDAALRGISSEHPQRTDTEAIGALLYAALTQRWPYGEGGYGLNGVTGLSKSSKESLAAPDQVRAGVHRGLSELAMRAMVNDGATATSQQQPCTTPEELSRAIAALPRIPAPEPPPVDLAGYQRTTYQRGSLGAGSHGAPLPQHAPPPPAPPTLPGRTGAALKWGVSALLIAALALASWQLADALLEGDAPPDPPAKSAPPVSEEEVAGPELYPIVEAVEFDPAVPGGSQNPETVPNAFDGDPDTFWHTKNFYGYSTFGNLKDGLGLILDLGEPKTVETLTVQTVGDTALEFRAAGPAVSTRPSQLDDFELVAQGSGSSHTLTAEEPVTTRFILVWMTDLPMGSDGNYRGRISEITVSG</sequence>
<dbReference type="InterPro" id="IPR011009">
    <property type="entry name" value="Kinase-like_dom_sf"/>
</dbReference>
<evidence type="ECO:0000256" key="1">
    <source>
        <dbReference type="SAM" id="MobiDB-lite"/>
    </source>
</evidence>
<evidence type="ECO:0000313" key="3">
    <source>
        <dbReference type="Proteomes" id="UP000198873"/>
    </source>
</evidence>
<keyword evidence="3" id="KW-1185">Reference proteome</keyword>
<feature type="region of interest" description="Disordered" evidence="1">
    <location>
        <begin position="402"/>
        <end position="421"/>
    </location>
</feature>
<proteinExistence type="predicted"/>
<dbReference type="SUPFAM" id="SSF56112">
    <property type="entry name" value="Protein kinase-like (PK-like)"/>
    <property type="match status" value="1"/>
</dbReference>
<feature type="region of interest" description="Disordered" evidence="1">
    <location>
        <begin position="343"/>
        <end position="369"/>
    </location>
</feature>
<reference evidence="3" key="1">
    <citation type="submission" date="2016-10" db="EMBL/GenBank/DDBJ databases">
        <authorList>
            <person name="Varghese N."/>
            <person name="Submissions S."/>
        </authorList>
    </citation>
    <scope>NUCLEOTIDE SEQUENCE [LARGE SCALE GENOMIC DNA]</scope>
    <source>
        <strain evidence="3">CGMCC 4.7047</strain>
    </source>
</reference>